<dbReference type="Proteomes" id="UP001066276">
    <property type="component" value="Chromosome 5"/>
</dbReference>
<gene>
    <name evidence="5" type="ORF">NDU88_005667</name>
</gene>
<feature type="compositionally biased region" description="Acidic residues" evidence="3">
    <location>
        <begin position="174"/>
        <end position="186"/>
    </location>
</feature>
<accession>A0AAV7RPN3</accession>
<organism evidence="5 6">
    <name type="scientific">Pleurodeles waltl</name>
    <name type="common">Iberian ribbed newt</name>
    <dbReference type="NCBI Taxonomy" id="8319"/>
    <lineage>
        <taxon>Eukaryota</taxon>
        <taxon>Metazoa</taxon>
        <taxon>Chordata</taxon>
        <taxon>Craniata</taxon>
        <taxon>Vertebrata</taxon>
        <taxon>Euteleostomi</taxon>
        <taxon>Amphibia</taxon>
        <taxon>Batrachia</taxon>
        <taxon>Caudata</taxon>
        <taxon>Salamandroidea</taxon>
        <taxon>Salamandridae</taxon>
        <taxon>Pleurodelinae</taxon>
        <taxon>Pleurodeles</taxon>
    </lineage>
</organism>
<dbReference type="AlphaFoldDB" id="A0AAV7RPN3"/>
<comment type="cofactor">
    <cofactor evidence="1">
        <name>a divalent metal cation</name>
        <dbReference type="ChEBI" id="CHEBI:60240"/>
    </cofactor>
</comment>
<dbReference type="GO" id="GO:0046872">
    <property type="term" value="F:metal ion binding"/>
    <property type="evidence" value="ECO:0007669"/>
    <property type="project" value="UniProtKB-KW"/>
</dbReference>
<protein>
    <recommendedName>
        <fullName evidence="4">DDE Tnp4 domain-containing protein</fullName>
    </recommendedName>
</protein>
<feature type="region of interest" description="Disordered" evidence="3">
    <location>
        <begin position="160"/>
        <end position="189"/>
    </location>
</feature>
<sequence length="221" mass="24047">MAVGCLSACICVLWVADRVGEDTGDMWMDVVEVSASEVCVLLGVVILVMDVDAVHAGVSMDVTVREVEEGDEGDTGGSGCGCVCNCLVLATGAEDRYSEAHRRTRRIIVRTFRLLKARFRCLQLTGGSLCYSSGKVCQIVVASSMLHNLALRRHVPFQQEEETGDAPAAAVNPEDSENEKAEDENEDNRTSVIRQYFKRHTGETVELTITLTIDVFCLAVA</sequence>
<dbReference type="EMBL" id="JANPWB010000009">
    <property type="protein sequence ID" value="KAJ1152893.1"/>
    <property type="molecule type" value="Genomic_DNA"/>
</dbReference>
<dbReference type="Pfam" id="PF13359">
    <property type="entry name" value="DDE_Tnp_4"/>
    <property type="match status" value="1"/>
</dbReference>
<feature type="domain" description="DDE Tnp4" evidence="4">
    <location>
        <begin position="92"/>
        <end position="148"/>
    </location>
</feature>
<evidence type="ECO:0000256" key="2">
    <source>
        <dbReference type="ARBA" id="ARBA00022723"/>
    </source>
</evidence>
<comment type="caution">
    <text evidence="5">The sequence shown here is derived from an EMBL/GenBank/DDBJ whole genome shotgun (WGS) entry which is preliminary data.</text>
</comment>
<reference evidence="5" key="1">
    <citation type="journal article" date="2022" name="bioRxiv">
        <title>Sequencing and chromosome-scale assembly of the giantPleurodeles waltlgenome.</title>
        <authorList>
            <person name="Brown T."/>
            <person name="Elewa A."/>
            <person name="Iarovenko S."/>
            <person name="Subramanian E."/>
            <person name="Araus A.J."/>
            <person name="Petzold A."/>
            <person name="Susuki M."/>
            <person name="Suzuki K.-i.T."/>
            <person name="Hayashi T."/>
            <person name="Toyoda A."/>
            <person name="Oliveira C."/>
            <person name="Osipova E."/>
            <person name="Leigh N.D."/>
            <person name="Simon A."/>
            <person name="Yun M.H."/>
        </authorList>
    </citation>
    <scope>NUCLEOTIDE SEQUENCE</scope>
    <source>
        <strain evidence="5">20211129_DDA</strain>
        <tissue evidence="5">Liver</tissue>
    </source>
</reference>
<evidence type="ECO:0000256" key="1">
    <source>
        <dbReference type="ARBA" id="ARBA00001968"/>
    </source>
</evidence>
<keyword evidence="2" id="KW-0479">Metal-binding</keyword>
<name>A0AAV7RPN3_PLEWA</name>
<evidence type="ECO:0000259" key="4">
    <source>
        <dbReference type="Pfam" id="PF13359"/>
    </source>
</evidence>
<evidence type="ECO:0000313" key="6">
    <source>
        <dbReference type="Proteomes" id="UP001066276"/>
    </source>
</evidence>
<evidence type="ECO:0000313" key="5">
    <source>
        <dbReference type="EMBL" id="KAJ1152893.1"/>
    </source>
</evidence>
<evidence type="ECO:0000256" key="3">
    <source>
        <dbReference type="SAM" id="MobiDB-lite"/>
    </source>
</evidence>
<dbReference type="InterPro" id="IPR027806">
    <property type="entry name" value="HARBI1_dom"/>
</dbReference>
<keyword evidence="6" id="KW-1185">Reference proteome</keyword>
<proteinExistence type="predicted"/>